<evidence type="ECO:0008006" key="3">
    <source>
        <dbReference type="Google" id="ProtNLM"/>
    </source>
</evidence>
<feature type="compositionally biased region" description="Polar residues" evidence="1">
    <location>
        <begin position="129"/>
        <end position="146"/>
    </location>
</feature>
<dbReference type="AlphaFoldDB" id="A0A0M0KMX1"/>
<dbReference type="EMBL" id="LILD01000001">
    <property type="protein sequence ID" value="KOO40140.1"/>
    <property type="molecule type" value="Genomic_DNA"/>
</dbReference>
<accession>A0A0M0KMX1</accession>
<sequence>MSFNKNYDAWDQPAQTPPPKVEEKEKTKPKSNKKPKYSDDNMYYKMAVHFHKLVSQVAKEVNLEHLIRKANLQSWADDFRKLWEVDKVRDKKQILALMEWVTQHDFWKKNVLSAKKFRQKYLELAIAMQSEQSKTPKQSPRQQASNKEIEFQKYVAAGGDPDEFDWGE</sequence>
<evidence type="ECO:0000256" key="1">
    <source>
        <dbReference type="SAM" id="MobiDB-lite"/>
    </source>
</evidence>
<name>A0A0M0KMX1_ALKHA</name>
<feature type="region of interest" description="Disordered" evidence="1">
    <location>
        <begin position="1"/>
        <end position="38"/>
    </location>
</feature>
<gene>
    <name evidence="2" type="ORF">AMD02_06395</name>
</gene>
<feature type="region of interest" description="Disordered" evidence="1">
    <location>
        <begin position="129"/>
        <end position="150"/>
    </location>
</feature>
<proteinExistence type="predicted"/>
<comment type="caution">
    <text evidence="2">The sequence shown here is derived from an EMBL/GenBank/DDBJ whole genome shotgun (WGS) entry which is preliminary data.</text>
</comment>
<protein>
    <recommendedName>
        <fullName evidence="3">Replication protein O</fullName>
    </recommendedName>
</protein>
<evidence type="ECO:0000313" key="2">
    <source>
        <dbReference type="EMBL" id="KOO40140.1"/>
    </source>
</evidence>
<dbReference type="PATRIC" id="fig|136160.3.peg.1581"/>
<reference evidence="2" key="1">
    <citation type="submission" date="2015-08" db="EMBL/GenBank/DDBJ databases">
        <title>Complete DNA Sequence of Pseudomonas syringae pv. actinidiae, the Causal Agent of Kiwifruit Canker Disease.</title>
        <authorList>
            <person name="Rikkerink E.H.A."/>
            <person name="Fineran P.C."/>
        </authorList>
    </citation>
    <scope>NUCLEOTIDE SEQUENCE</scope>
    <source>
        <strain evidence="2">DSM 13666</strain>
    </source>
</reference>
<organism evidence="2">
    <name type="scientific">Halalkalibacterium halodurans</name>
    <name type="common">Bacillus halodurans</name>
    <dbReference type="NCBI Taxonomy" id="86665"/>
    <lineage>
        <taxon>Bacteria</taxon>
        <taxon>Bacillati</taxon>
        <taxon>Bacillota</taxon>
        <taxon>Bacilli</taxon>
        <taxon>Bacillales</taxon>
        <taxon>Bacillaceae</taxon>
        <taxon>Halalkalibacterium (ex Joshi et al. 2022)</taxon>
    </lineage>
</organism>